<dbReference type="Proteomes" id="UP000649604">
    <property type="component" value="Unassembled WGS sequence"/>
</dbReference>
<comment type="caution">
    <text evidence="1">The sequence shown here is derived from an EMBL/GenBank/DDBJ whole genome shotgun (WGS) entry which is preliminary data.</text>
</comment>
<reference evidence="1" key="1">
    <citation type="submission" date="2019-11" db="EMBL/GenBank/DDBJ databases">
        <title>Microbial mats filling the niche in hypersaline microbial mats.</title>
        <authorList>
            <person name="Wong H.L."/>
            <person name="Macleod F.I."/>
            <person name="White R.A. III"/>
            <person name="Burns B.P."/>
        </authorList>
    </citation>
    <scope>NUCLEOTIDE SEQUENCE</scope>
    <source>
        <strain evidence="1">Rbin_158</strain>
    </source>
</reference>
<name>A0A9D5Q437_9BACT</name>
<protein>
    <submittedName>
        <fullName evidence="1">Uncharacterized protein</fullName>
    </submittedName>
</protein>
<evidence type="ECO:0000313" key="2">
    <source>
        <dbReference type="Proteomes" id="UP000649604"/>
    </source>
</evidence>
<gene>
    <name evidence="1" type="ORF">GF339_01925</name>
</gene>
<dbReference type="AlphaFoldDB" id="A0A9D5Q437"/>
<organism evidence="1 2">
    <name type="scientific">candidate division KSB3 bacterium</name>
    <dbReference type="NCBI Taxonomy" id="2044937"/>
    <lineage>
        <taxon>Bacteria</taxon>
        <taxon>candidate division KSB3</taxon>
    </lineage>
</organism>
<evidence type="ECO:0000313" key="1">
    <source>
        <dbReference type="EMBL" id="MBD3323309.1"/>
    </source>
</evidence>
<sequence>MTPFVHQIDITNEDQIVEHFQNIPDITEYILESEVYPFRALSETLETLQNSLNNGHLDVSKREDYQRTIFKIESVLSTRLDYVNSMIGNLLGRDSFDLDEEEVALEEASTQEILFHIDLMKDVAHAPAIQYEDYTAALRKLIKTLKFRFNKGLEIYRALHNITFEELADQHDTFPRATLEEQKNFLEDALAMTRSHIPVKPAQIHQLKETLLKILEAMGIRILQVKAVHFRTEYFAILARIEDLIMGLELEFGQKIGTRFAEMLPEYIADHWSFDVIQHNRRLIELLIDHMEDATLLEDLYKVLINLITAETVQTQRKHKKLANAAGQDIQEFQYVENEENALLVHMDKFRSLDIAEQARELIKLSLYGLCEYISKFSLDELSKYPIGILKSTEKILKDLDQHRLRESEAQGIRNFSEYATTLRQIEESLFRSDSSQEKYNFVDIYKETDYTVEGITYCAFNDIILRLIQNITEACFMVDSDDKKMSEGRLEELRITIAERYKTEWIRQNQLWQESEQQAMEALAEEIA</sequence>
<proteinExistence type="predicted"/>
<accession>A0A9D5Q437</accession>
<dbReference type="EMBL" id="WJJP01000054">
    <property type="protein sequence ID" value="MBD3323309.1"/>
    <property type="molecule type" value="Genomic_DNA"/>
</dbReference>